<evidence type="ECO:0000256" key="5">
    <source>
        <dbReference type="ARBA" id="ARBA00022839"/>
    </source>
</evidence>
<dbReference type="InterPro" id="IPR012337">
    <property type="entry name" value="RNaseH-like_sf"/>
</dbReference>
<evidence type="ECO:0000256" key="3">
    <source>
        <dbReference type="ARBA" id="ARBA00022722"/>
    </source>
</evidence>
<evidence type="ECO:0000313" key="10">
    <source>
        <dbReference type="Proteomes" id="UP001329430"/>
    </source>
</evidence>
<sequence length="606" mass="68537">MTHPNLKRLPSKSKIQYERKCKRMDTLLLATSKFLNGTDHINNVVRDSSAPLYDNNREAEPSAKRFRSSDNSLEEEANMKPKAKLRLKEVGINASLDVNQKERVPLFLSDIQDLLLYSQLGSLSPATPRWCQLDKYNQLVHTTVLIIENVSLYHFSSYESFFPYLSAKFCNKLELIPSPAYKIDIVQDLATLPLTVPQTIKLMSVYGSLEKTSLQNSDVFDKIKGLFPVETDTEIAPECDRLPTGDNFPRTQLLLSGWQMVEENYPLPIKGLMNSKYVGYVLTKDSYKDVTPFSPLFGIDCEMCLTVTDLELTRVSIVNESGSVIYEELVQPQAPIKNYLTEYSGITAKMMKGVTKKLSDVQEDLRGILPADAILVGQSLGNDMHALKMMHPYVIDTSVIYNITGDRKRKAKLQVLAQQFLHKKIQANSKGHCSIEDSLASLNLTKHKLKHNVFYGDAVMSKISKQVKQYPDVENSKYVTSLLREITRMEKTSLVVSLDDLTARYCHYTFRDKIVTKKICCISESSNELVINRLCESGAHYSFNVGHLRFDDGDLENEPTKLFKKIDDWVQKIDKSISTPALRVVIFGGQKESGNGCCFVSLKKCP</sequence>
<dbReference type="InterPro" id="IPR034922">
    <property type="entry name" value="REX1-like_exo"/>
</dbReference>
<keyword evidence="5" id="KW-0269">Exonuclease</keyword>
<evidence type="ECO:0000256" key="2">
    <source>
        <dbReference type="ARBA" id="ARBA00006357"/>
    </source>
</evidence>
<comment type="similarity">
    <text evidence="2">Belongs to the REXO1/REXO3 family.</text>
</comment>
<dbReference type="GO" id="GO:0003676">
    <property type="term" value="F:nucleic acid binding"/>
    <property type="evidence" value="ECO:0007669"/>
    <property type="project" value="InterPro"/>
</dbReference>
<comment type="subcellular location">
    <subcellularLocation>
        <location evidence="1">Nucleus</location>
    </subcellularLocation>
</comment>
<dbReference type="InterPro" id="IPR013520">
    <property type="entry name" value="Ribonucl_H"/>
</dbReference>
<dbReference type="PANTHER" id="PTHR12801:SF82">
    <property type="entry name" value="RNA EXONUCLEASE 5"/>
    <property type="match status" value="1"/>
</dbReference>
<dbReference type="EMBL" id="JAVRBK010000006">
    <property type="protein sequence ID" value="KAK5642708.1"/>
    <property type="molecule type" value="Genomic_DNA"/>
</dbReference>
<keyword evidence="10" id="KW-1185">Reference proteome</keyword>
<dbReference type="Proteomes" id="UP001329430">
    <property type="component" value="Chromosome 6"/>
</dbReference>
<dbReference type="AlphaFoldDB" id="A0AAN7VC85"/>
<dbReference type="InterPro" id="IPR047021">
    <property type="entry name" value="REXO1/3/4-like"/>
</dbReference>
<feature type="domain" description="Exonuclease" evidence="8">
    <location>
        <begin position="295"/>
        <end position="454"/>
    </location>
</feature>
<accession>A0AAN7VC85</accession>
<keyword evidence="3" id="KW-0540">Nuclease</keyword>
<gene>
    <name evidence="9" type="ORF">RI129_008875</name>
</gene>
<dbReference type="Pfam" id="PF00929">
    <property type="entry name" value="RNase_T"/>
    <property type="match status" value="1"/>
</dbReference>
<reference evidence="9 10" key="1">
    <citation type="journal article" date="2024" name="Insects">
        <title>An Improved Chromosome-Level Genome Assembly of the Firefly Pyrocoelia pectoralis.</title>
        <authorList>
            <person name="Fu X."/>
            <person name="Meyer-Rochow V.B."/>
            <person name="Ballantyne L."/>
            <person name="Zhu X."/>
        </authorList>
    </citation>
    <scope>NUCLEOTIDE SEQUENCE [LARGE SCALE GENOMIC DNA]</scope>
    <source>
        <strain evidence="9">XCY_ONT2</strain>
    </source>
</reference>
<dbReference type="FunFam" id="3.30.420.10:FF:000019">
    <property type="entry name" value="RNA exonuclease NEF-sp"/>
    <property type="match status" value="1"/>
</dbReference>
<dbReference type="GO" id="GO:0005634">
    <property type="term" value="C:nucleus"/>
    <property type="evidence" value="ECO:0007669"/>
    <property type="project" value="UniProtKB-SubCell"/>
</dbReference>
<proteinExistence type="inferred from homology"/>
<dbReference type="CDD" id="cd06145">
    <property type="entry name" value="REX1_like"/>
    <property type="match status" value="1"/>
</dbReference>
<comment type="caution">
    <text evidence="9">The sequence shown here is derived from an EMBL/GenBank/DDBJ whole genome shotgun (WGS) entry which is preliminary data.</text>
</comment>
<evidence type="ECO:0000256" key="1">
    <source>
        <dbReference type="ARBA" id="ARBA00004123"/>
    </source>
</evidence>
<dbReference type="InterPro" id="IPR036397">
    <property type="entry name" value="RNaseH_sf"/>
</dbReference>
<evidence type="ECO:0000256" key="6">
    <source>
        <dbReference type="ARBA" id="ARBA00023242"/>
    </source>
</evidence>
<dbReference type="SMART" id="SM00479">
    <property type="entry name" value="EXOIII"/>
    <property type="match status" value="1"/>
</dbReference>
<feature type="region of interest" description="Disordered" evidence="7">
    <location>
        <begin position="51"/>
        <end position="78"/>
    </location>
</feature>
<dbReference type="GO" id="GO:0004527">
    <property type="term" value="F:exonuclease activity"/>
    <property type="evidence" value="ECO:0007669"/>
    <property type="project" value="UniProtKB-KW"/>
</dbReference>
<evidence type="ECO:0000256" key="4">
    <source>
        <dbReference type="ARBA" id="ARBA00022801"/>
    </source>
</evidence>
<evidence type="ECO:0000259" key="8">
    <source>
        <dbReference type="SMART" id="SM00479"/>
    </source>
</evidence>
<evidence type="ECO:0000256" key="7">
    <source>
        <dbReference type="SAM" id="MobiDB-lite"/>
    </source>
</evidence>
<protein>
    <recommendedName>
        <fullName evidence="8">Exonuclease domain-containing protein</fullName>
    </recommendedName>
</protein>
<keyword evidence="4" id="KW-0378">Hydrolase</keyword>
<dbReference type="Gene3D" id="3.30.420.10">
    <property type="entry name" value="Ribonuclease H-like superfamily/Ribonuclease H"/>
    <property type="match status" value="1"/>
</dbReference>
<dbReference type="PANTHER" id="PTHR12801">
    <property type="entry name" value="RNA EXONUCLEASE REXO1 / RECO3 FAMILY MEMBER-RELATED"/>
    <property type="match status" value="1"/>
</dbReference>
<evidence type="ECO:0000313" key="9">
    <source>
        <dbReference type="EMBL" id="KAK5642708.1"/>
    </source>
</evidence>
<name>A0AAN7VC85_9COLE</name>
<keyword evidence="6" id="KW-0539">Nucleus</keyword>
<organism evidence="9 10">
    <name type="scientific">Pyrocoelia pectoralis</name>
    <dbReference type="NCBI Taxonomy" id="417401"/>
    <lineage>
        <taxon>Eukaryota</taxon>
        <taxon>Metazoa</taxon>
        <taxon>Ecdysozoa</taxon>
        <taxon>Arthropoda</taxon>
        <taxon>Hexapoda</taxon>
        <taxon>Insecta</taxon>
        <taxon>Pterygota</taxon>
        <taxon>Neoptera</taxon>
        <taxon>Endopterygota</taxon>
        <taxon>Coleoptera</taxon>
        <taxon>Polyphaga</taxon>
        <taxon>Elateriformia</taxon>
        <taxon>Elateroidea</taxon>
        <taxon>Lampyridae</taxon>
        <taxon>Lampyrinae</taxon>
        <taxon>Pyrocoelia</taxon>
    </lineage>
</organism>
<dbReference type="SUPFAM" id="SSF53098">
    <property type="entry name" value="Ribonuclease H-like"/>
    <property type="match status" value="1"/>
</dbReference>